<reference evidence="9" key="1">
    <citation type="submission" date="2025-08" db="UniProtKB">
        <authorList>
            <consortium name="Ensembl"/>
        </authorList>
    </citation>
    <scope>IDENTIFICATION</scope>
</reference>
<evidence type="ECO:0000259" key="8">
    <source>
        <dbReference type="PROSITE" id="PS50021"/>
    </source>
</evidence>
<evidence type="ECO:0000256" key="4">
    <source>
        <dbReference type="ARBA" id="ARBA00022701"/>
    </source>
</evidence>
<evidence type="ECO:0000256" key="3">
    <source>
        <dbReference type="ARBA" id="ARBA00022490"/>
    </source>
</evidence>
<sequence length="709" mass="82170">MDDNKTALVESLIIWLQTFNTPAPCTTVEELTTGVAISQALHQIDPAWFSDGWLGRIKTDVEENWRLKMNNLKKILQMMLDYYNEVLGQEISDFPLPDVALVAEHSHPVELGRLLQLVLGCAVRCEHKQEYIQIIMTLEESVQHVVMTAIQELMNKETMAPFGAELSGDLEQQLKKALDDLTELLAEKEALVQRCQELDMQVAVLQEERNSLLAENDVLTDRANQLDTFDDPSTPSGRKHSQLQQQLEALQEENFRLEAAKDDYRIHCEELEKQLIEVQHRNDELTSLAEESRALKDELDVLRNCSDRVVMLEASVETYKRKLENLGDLKRQMKLLEENNMTYMHNTVSLEEELRKANAARAQLETYKRQVQELHRKLSEETRRADNLAFEMKKLEEKHETVVKERERIIIERDSLKELNEELRCTQAQQHQLSQAGILPSGSPIHDNLAAELIPAEYREKFIRLQHENKMLRVQQEEYEREKIAALQAQLEEAHKTRSELDTENRLNRERISELQLQVEDLQKALQSQAAKPDDSNLKRKLDAHMVQLNEAQDEIMKKKELLEDLQPDNTQNSLKVDELMAALKKKDDDMRAMEERYKMYLEKARNVIRALDPKLNPANAEIQALRNQLADRDKQIMNLEVNLPFDCHNYFLIIVYFFNMKILNFQKLAIESRLGGRTPGQSFLSQQRQVSNASHQLLSISLPATTSK</sequence>
<dbReference type="AlphaFoldDB" id="A0A3Q3MEX3"/>
<accession>A0A3Q3MEX3</accession>
<evidence type="ECO:0000256" key="5">
    <source>
        <dbReference type="ARBA" id="ARBA00023054"/>
    </source>
</evidence>
<dbReference type="Gene3D" id="1.10.418.10">
    <property type="entry name" value="Calponin-like domain"/>
    <property type="match status" value="1"/>
</dbReference>
<dbReference type="CDD" id="cd22222">
    <property type="entry name" value="HkD_Hook"/>
    <property type="match status" value="1"/>
</dbReference>
<dbReference type="Proteomes" id="UP000261640">
    <property type="component" value="Unplaced"/>
</dbReference>
<dbReference type="GO" id="GO:0008017">
    <property type="term" value="F:microtubule binding"/>
    <property type="evidence" value="ECO:0007669"/>
    <property type="project" value="InterPro"/>
</dbReference>
<feature type="coiled-coil region" evidence="7">
    <location>
        <begin position="319"/>
        <end position="436"/>
    </location>
</feature>
<comment type="similarity">
    <text evidence="2">Belongs to the hook family.</text>
</comment>
<reference evidence="9" key="2">
    <citation type="submission" date="2025-09" db="UniProtKB">
        <authorList>
            <consortium name="Ensembl"/>
        </authorList>
    </citation>
    <scope>IDENTIFICATION</scope>
</reference>
<proteinExistence type="inferred from homology"/>
<dbReference type="GO" id="GO:0005813">
    <property type="term" value="C:centrosome"/>
    <property type="evidence" value="ECO:0007669"/>
    <property type="project" value="TreeGrafter"/>
</dbReference>
<organism evidence="9 10">
    <name type="scientific">Mastacembelus armatus</name>
    <name type="common">zig-zag eel</name>
    <dbReference type="NCBI Taxonomy" id="205130"/>
    <lineage>
        <taxon>Eukaryota</taxon>
        <taxon>Metazoa</taxon>
        <taxon>Chordata</taxon>
        <taxon>Craniata</taxon>
        <taxon>Vertebrata</taxon>
        <taxon>Euteleostomi</taxon>
        <taxon>Actinopterygii</taxon>
        <taxon>Neopterygii</taxon>
        <taxon>Teleostei</taxon>
        <taxon>Neoteleostei</taxon>
        <taxon>Acanthomorphata</taxon>
        <taxon>Anabantaria</taxon>
        <taxon>Synbranchiformes</taxon>
        <taxon>Mastacembelidae</taxon>
        <taxon>Mastacembelus</taxon>
    </lineage>
</organism>
<dbReference type="Pfam" id="PF19047">
    <property type="entry name" value="HOOK_N"/>
    <property type="match status" value="1"/>
</dbReference>
<evidence type="ECO:0000256" key="1">
    <source>
        <dbReference type="ARBA" id="ARBA00004245"/>
    </source>
</evidence>
<dbReference type="Pfam" id="PF05622">
    <property type="entry name" value="HOOK"/>
    <property type="match status" value="1"/>
</dbReference>
<dbReference type="Ensembl" id="ENSMAMT00000026679.2">
    <property type="protein sequence ID" value="ENSMAMP00000026013.2"/>
    <property type="gene ID" value="ENSMAMG00000017421.2"/>
</dbReference>
<name>A0A3Q3MEX3_9TELE</name>
<dbReference type="GO" id="GO:0051959">
    <property type="term" value="F:dynein light intermediate chain binding"/>
    <property type="evidence" value="ECO:0007669"/>
    <property type="project" value="TreeGrafter"/>
</dbReference>
<dbReference type="GO" id="GO:0005737">
    <property type="term" value="C:cytoplasm"/>
    <property type="evidence" value="ECO:0007669"/>
    <property type="project" value="TreeGrafter"/>
</dbReference>
<keyword evidence="5 7" id="KW-0175">Coiled coil</keyword>
<dbReference type="FunFam" id="1.10.287.1490:FF:000091">
    <property type="entry name" value="Uncharacterized protein"/>
    <property type="match status" value="1"/>
</dbReference>
<protein>
    <submittedName>
        <fullName evidence="9">Hook microtubule-tethering protein 1</fullName>
    </submittedName>
</protein>
<dbReference type="PROSITE" id="PS50021">
    <property type="entry name" value="CH"/>
    <property type="match status" value="1"/>
</dbReference>
<dbReference type="InterPro" id="IPR008636">
    <property type="entry name" value="Hook_C"/>
</dbReference>
<keyword evidence="3" id="KW-0963">Cytoplasm</keyword>
<feature type="domain" description="Calponin-homology (CH)" evidence="8">
    <location>
        <begin position="6"/>
        <end position="122"/>
    </location>
</feature>
<feature type="coiled-coil region" evidence="7">
    <location>
        <begin position="167"/>
        <end position="288"/>
    </location>
</feature>
<evidence type="ECO:0000256" key="7">
    <source>
        <dbReference type="SAM" id="Coils"/>
    </source>
</evidence>
<dbReference type="GO" id="GO:0005874">
    <property type="term" value="C:microtubule"/>
    <property type="evidence" value="ECO:0007669"/>
    <property type="project" value="UniProtKB-KW"/>
</dbReference>
<dbReference type="GO" id="GO:0031122">
    <property type="term" value="P:cytoplasmic microtubule organization"/>
    <property type="evidence" value="ECO:0007669"/>
    <property type="project" value="InterPro"/>
</dbReference>
<dbReference type="SUPFAM" id="SSF116907">
    <property type="entry name" value="Hook domain"/>
    <property type="match status" value="1"/>
</dbReference>
<comment type="subcellular location">
    <subcellularLocation>
        <location evidence="1">Cytoplasm</location>
        <location evidence="1">Cytoskeleton</location>
    </subcellularLocation>
</comment>
<dbReference type="PANTHER" id="PTHR18947">
    <property type="entry name" value="HOOK PROTEINS"/>
    <property type="match status" value="1"/>
</dbReference>
<dbReference type="GO" id="GO:0030705">
    <property type="term" value="P:cytoskeleton-dependent intracellular transport"/>
    <property type="evidence" value="ECO:0007669"/>
    <property type="project" value="InterPro"/>
</dbReference>
<evidence type="ECO:0000256" key="2">
    <source>
        <dbReference type="ARBA" id="ARBA00006946"/>
    </source>
</evidence>
<evidence type="ECO:0000313" key="10">
    <source>
        <dbReference type="Proteomes" id="UP000261640"/>
    </source>
</evidence>
<feature type="coiled-coil region" evidence="7">
    <location>
        <begin position="462"/>
        <end position="643"/>
    </location>
</feature>
<dbReference type="InterPro" id="IPR036872">
    <property type="entry name" value="CH_dom_sf"/>
</dbReference>
<evidence type="ECO:0000256" key="6">
    <source>
        <dbReference type="ARBA" id="ARBA00023212"/>
    </source>
</evidence>
<dbReference type="PANTHER" id="PTHR18947:SF36">
    <property type="entry name" value="PROTEIN HOOK HOMOLOG 1"/>
    <property type="match status" value="1"/>
</dbReference>
<evidence type="ECO:0000313" key="9">
    <source>
        <dbReference type="Ensembl" id="ENSMAMP00000026013.2"/>
    </source>
</evidence>
<dbReference type="GO" id="GO:0010256">
    <property type="term" value="P:endomembrane system organization"/>
    <property type="evidence" value="ECO:0007669"/>
    <property type="project" value="UniProtKB-ARBA"/>
</dbReference>
<dbReference type="InterPro" id="IPR043936">
    <property type="entry name" value="HOOK_N"/>
</dbReference>
<keyword evidence="4" id="KW-0493">Microtubule</keyword>
<keyword evidence="6" id="KW-0206">Cytoskeleton</keyword>
<dbReference type="GeneTree" id="ENSGT00940000159251"/>
<keyword evidence="10" id="KW-1185">Reference proteome</keyword>
<dbReference type="InterPro" id="IPR001715">
    <property type="entry name" value="CH_dom"/>
</dbReference>
<dbReference type="FunFam" id="1.10.418.10:FF:000024">
    <property type="entry name" value="Hook homolog 3 (Drosophila)"/>
    <property type="match status" value="1"/>
</dbReference>